<dbReference type="InterPro" id="IPR013762">
    <property type="entry name" value="Integrase-like_cat_sf"/>
</dbReference>
<proteinExistence type="predicted"/>
<dbReference type="GO" id="GO:0015074">
    <property type="term" value="P:DNA integration"/>
    <property type="evidence" value="ECO:0007669"/>
    <property type="project" value="InterPro"/>
</dbReference>
<dbReference type="Proteomes" id="UP000077671">
    <property type="component" value="Unassembled WGS sequence"/>
</dbReference>
<dbReference type="Gene3D" id="1.10.150.130">
    <property type="match status" value="1"/>
</dbReference>
<name>A0A8T8SMR6_9BASI</name>
<keyword evidence="3" id="KW-0175">Coiled coil</keyword>
<dbReference type="InterPro" id="IPR052055">
    <property type="entry name" value="Hepadnavirus_pol/RT"/>
</dbReference>
<organism evidence="5 6">
    <name type="scientific">Tilletia caries</name>
    <name type="common">wheat bunt fungus</name>
    <dbReference type="NCBI Taxonomy" id="13290"/>
    <lineage>
        <taxon>Eukaryota</taxon>
        <taxon>Fungi</taxon>
        <taxon>Dikarya</taxon>
        <taxon>Basidiomycota</taxon>
        <taxon>Ustilaginomycotina</taxon>
        <taxon>Exobasidiomycetes</taxon>
        <taxon>Tilletiales</taxon>
        <taxon>Tilletiaceae</taxon>
        <taxon>Tilletia</taxon>
    </lineage>
</organism>
<dbReference type="SUPFAM" id="SSF56349">
    <property type="entry name" value="DNA breaking-rejoining enzymes"/>
    <property type="match status" value="1"/>
</dbReference>
<comment type="caution">
    <text evidence="5">The sequence shown here is derived from an EMBL/GenBank/DDBJ whole genome shotgun (WGS) entry which is preliminary data.</text>
</comment>
<evidence type="ECO:0008006" key="7">
    <source>
        <dbReference type="Google" id="ProtNLM"/>
    </source>
</evidence>
<accession>A0A8T8SMR6</accession>
<feature type="coiled-coil region" evidence="3">
    <location>
        <begin position="77"/>
        <end position="104"/>
    </location>
</feature>
<keyword evidence="1" id="KW-0238">DNA-binding</keyword>
<gene>
    <name evidence="5" type="ORF">A4X03_0g7690</name>
</gene>
<evidence type="ECO:0000313" key="6">
    <source>
        <dbReference type="Proteomes" id="UP000077671"/>
    </source>
</evidence>
<evidence type="ECO:0000256" key="1">
    <source>
        <dbReference type="ARBA" id="ARBA00023125"/>
    </source>
</evidence>
<dbReference type="AlphaFoldDB" id="A0A8T8SMR6"/>
<dbReference type="Gene3D" id="1.10.443.10">
    <property type="entry name" value="Intergrase catalytic core"/>
    <property type="match status" value="1"/>
</dbReference>
<evidence type="ECO:0000256" key="3">
    <source>
        <dbReference type="SAM" id="Coils"/>
    </source>
</evidence>
<dbReference type="PANTHER" id="PTHR33050">
    <property type="entry name" value="REVERSE TRANSCRIPTASE DOMAIN-CONTAINING PROTEIN"/>
    <property type="match status" value="1"/>
</dbReference>
<sequence>MAEHDVDDDVQEMFKAAHRTVFNHNLAESQRAALQKYYAWNRSTWCRRYQLIVNSGSTDPIFDLAVVDSADLDVYVREEETRARQEQKAKLAAMQAKMDQILAASSARSSDVYAPPTRNTNPPSSSSRYPKAKRHGERGSFRTEIAGVAGTARLPKDPSSSRTAGPPSASTSTVGEPAITKAAPVIGALSAACQRMALRLAGAQNELPPRPSPLTLKADAWARVLDGLGLGDRYADVVRGLREGFDLEIPRIITTAVASNAPSATIHRLALGEIILKERQRGAYIGPFQDPADVQDILHNPFQSMPLSLIPKPPDKFRLIQNFSANVGGSQATNDLIPRSWATTWSTFRQIVGNILSLPPESEACTRDVDSAYRLLPIHPSQWPAFVLRTEEGFFIDTRVSFGVGPGTGVFGRVGEAALDVFRARGFGPLGRWVDDILFLRARHDSVTRISAQRAELNASLDQQPFLRRGAKWWVDGEGRKYDESYEYPLRSSTEAGRSDGWHYGDEEIAALADDLGLPLHKPTPWSSIFAYAGYVFNIFDRRAGLPASKVARYRGDLDFWLSSPTHRLDDAQRLLGRLLHASPIVLDASRHLTRLIGFINIAMRSNAHARAERHGGAALDEDVRWWRERLSGEEVWRSIAEYAPQDINLYVDASSDWGVGIWWNGCSAAYRLRSDWRSRENGRDIQFAEALAIEVGLLHVFSTGLRSAALIVYTDNTGVQFGVPRGRMRNAAATIVIERLHELQVKHDVPTLPQSSVWTGRRARPDEGDDAPRAEKIRVIAQSQTSRPSIVALRSARQVLASKPALPHPDANSNRRRFIPQPLKIAPSPLRPAVLAPQRLASWRPVAALTSTNLSPEEASSVSLAMATSYAEDTRSSYGSGMARWHLWCDDRGVPEQLRCPAPAELLEYFIIQHAGNFSSDTISTWLSGLRAWHRVWNQPWPAGDMRRSELVRFAALQTPAESRRPARPPVTLEWLSAILKVAKLNNPGDVATAAAAATAFWGLLRLGEATCSKKGFDARKDVSRRGLTFASAFGGSFTATLALPFTKTHPNGQKVVLVERPASVDPLLWLRRHLALNSVPEDATHSLFAFRREGGVTQMRRSMLTSRLKILTRRAKLPVLDGHSFRIGGCTELLRAGNAFDDVRVHGRWSSEAWQRYVRDHAEIMAPRLHLDDAALSRIVEVEREQDVGPRAGD</sequence>
<dbReference type="InterPro" id="IPR011010">
    <property type="entry name" value="DNA_brk_join_enz"/>
</dbReference>
<feature type="region of interest" description="Disordered" evidence="4">
    <location>
        <begin position="107"/>
        <end position="176"/>
    </location>
</feature>
<feature type="compositionally biased region" description="Polar residues" evidence="4">
    <location>
        <begin position="158"/>
        <end position="174"/>
    </location>
</feature>
<evidence type="ECO:0000256" key="4">
    <source>
        <dbReference type="SAM" id="MobiDB-lite"/>
    </source>
</evidence>
<evidence type="ECO:0000313" key="5">
    <source>
        <dbReference type="EMBL" id="KAE8243693.1"/>
    </source>
</evidence>
<dbReference type="EMBL" id="LWDD02001937">
    <property type="protein sequence ID" value="KAE8243693.1"/>
    <property type="molecule type" value="Genomic_DNA"/>
</dbReference>
<protein>
    <recommendedName>
        <fullName evidence="7">Core-binding (CB) domain-containing protein</fullName>
    </recommendedName>
</protein>
<dbReference type="InterPro" id="IPR010998">
    <property type="entry name" value="Integrase_recombinase_N"/>
</dbReference>
<reference evidence="5" key="1">
    <citation type="submission" date="2016-04" db="EMBL/GenBank/DDBJ databases">
        <authorList>
            <person name="Nguyen H.D."/>
            <person name="Kesanakurti P."/>
            <person name="Cullis J."/>
            <person name="Levesque C.A."/>
            <person name="Hambleton S."/>
        </authorList>
    </citation>
    <scope>NUCLEOTIDE SEQUENCE</scope>
    <source>
        <strain evidence="5">DAOMC 238032</strain>
    </source>
</reference>
<dbReference type="PANTHER" id="PTHR33050:SF7">
    <property type="entry name" value="RIBONUCLEASE H"/>
    <property type="match status" value="1"/>
</dbReference>
<reference evidence="5" key="2">
    <citation type="journal article" date="2019" name="IMA Fungus">
        <title>Genome sequencing and comparison of five Tilletia species to identify candidate genes for the detection of regulated species infecting wheat.</title>
        <authorList>
            <person name="Nguyen H.D.T."/>
            <person name="Sultana T."/>
            <person name="Kesanakurti P."/>
            <person name="Hambleton S."/>
        </authorList>
    </citation>
    <scope>NUCLEOTIDE SEQUENCE</scope>
    <source>
        <strain evidence="5">DAOMC 238032</strain>
    </source>
</reference>
<evidence type="ECO:0000256" key="2">
    <source>
        <dbReference type="ARBA" id="ARBA00023172"/>
    </source>
</evidence>
<feature type="compositionally biased region" description="Low complexity" evidence="4">
    <location>
        <begin position="115"/>
        <end position="128"/>
    </location>
</feature>
<dbReference type="GO" id="GO:0003677">
    <property type="term" value="F:DNA binding"/>
    <property type="evidence" value="ECO:0007669"/>
    <property type="project" value="UniProtKB-KW"/>
</dbReference>
<keyword evidence="2" id="KW-0233">DNA recombination</keyword>
<dbReference type="SUPFAM" id="SSF47823">
    <property type="entry name" value="lambda integrase-like, N-terminal domain"/>
    <property type="match status" value="1"/>
</dbReference>
<dbReference type="GO" id="GO:0006310">
    <property type="term" value="P:DNA recombination"/>
    <property type="evidence" value="ECO:0007669"/>
    <property type="project" value="UniProtKB-KW"/>
</dbReference>